<protein>
    <recommendedName>
        <fullName evidence="8">Cytochrome P450</fullName>
    </recommendedName>
</protein>
<dbReference type="GO" id="GO:0020037">
    <property type="term" value="F:heme binding"/>
    <property type="evidence" value="ECO:0007669"/>
    <property type="project" value="InterPro"/>
</dbReference>
<comment type="similarity">
    <text evidence="2 4">Belongs to the cytochrome P450 family.</text>
</comment>
<dbReference type="GO" id="GO:0004497">
    <property type="term" value="F:monooxygenase activity"/>
    <property type="evidence" value="ECO:0007669"/>
    <property type="project" value="UniProtKB-KW"/>
</dbReference>
<reference evidence="7" key="1">
    <citation type="journal article" date="2016" name="Nat. Commun.">
        <title>The Gonium pectorale genome demonstrates co-option of cell cycle regulation during the evolution of multicellularity.</title>
        <authorList>
            <person name="Hanschen E.R."/>
            <person name="Marriage T.N."/>
            <person name="Ferris P.J."/>
            <person name="Hamaji T."/>
            <person name="Toyoda A."/>
            <person name="Fujiyama A."/>
            <person name="Neme R."/>
            <person name="Noguchi H."/>
            <person name="Minakuchi Y."/>
            <person name="Suzuki M."/>
            <person name="Kawai-Toyooka H."/>
            <person name="Smith D.R."/>
            <person name="Sparks H."/>
            <person name="Anderson J."/>
            <person name="Bakaric R."/>
            <person name="Luria V."/>
            <person name="Karger A."/>
            <person name="Kirschner M.W."/>
            <person name="Durand P.M."/>
            <person name="Michod R.E."/>
            <person name="Nozaki H."/>
            <person name="Olson B.J."/>
        </authorList>
    </citation>
    <scope>NUCLEOTIDE SEQUENCE [LARGE SCALE GENOMIC DNA]</scope>
    <source>
        <strain evidence="7">NIES-2863</strain>
    </source>
</reference>
<evidence type="ECO:0000256" key="4">
    <source>
        <dbReference type="RuleBase" id="RU000461"/>
    </source>
</evidence>
<keyword evidence="3 4" id="KW-0408">Iron</keyword>
<gene>
    <name evidence="6" type="ORF">GPECTOR_5g283</name>
</gene>
<dbReference type="GO" id="GO:0016705">
    <property type="term" value="F:oxidoreductase activity, acting on paired donors, with incorporation or reduction of molecular oxygen"/>
    <property type="evidence" value="ECO:0007669"/>
    <property type="project" value="InterPro"/>
</dbReference>
<dbReference type="InterPro" id="IPR017972">
    <property type="entry name" value="Cyt_P450_CS"/>
</dbReference>
<dbReference type="EMBL" id="LSYV01000006">
    <property type="protein sequence ID" value="KXZ54188.1"/>
    <property type="molecule type" value="Genomic_DNA"/>
</dbReference>
<feature type="region of interest" description="Disordered" evidence="5">
    <location>
        <begin position="301"/>
        <end position="324"/>
    </location>
</feature>
<feature type="binding site" description="axial binding residue" evidence="3">
    <location>
        <position position="343"/>
    </location>
    <ligand>
        <name>heme</name>
        <dbReference type="ChEBI" id="CHEBI:30413"/>
    </ligand>
    <ligandPart>
        <name>Fe</name>
        <dbReference type="ChEBI" id="CHEBI:18248"/>
    </ligandPart>
</feature>
<dbReference type="PANTHER" id="PTHR24305">
    <property type="entry name" value="CYTOCHROME P450"/>
    <property type="match status" value="1"/>
</dbReference>
<dbReference type="PRINTS" id="PR00463">
    <property type="entry name" value="EP450I"/>
</dbReference>
<comment type="cofactor">
    <cofactor evidence="1 3">
        <name>heme</name>
        <dbReference type="ChEBI" id="CHEBI:30413"/>
    </cofactor>
</comment>
<evidence type="ECO:0008006" key="8">
    <source>
        <dbReference type="Google" id="ProtNLM"/>
    </source>
</evidence>
<dbReference type="Proteomes" id="UP000075714">
    <property type="component" value="Unassembled WGS sequence"/>
</dbReference>
<evidence type="ECO:0000313" key="7">
    <source>
        <dbReference type="Proteomes" id="UP000075714"/>
    </source>
</evidence>
<evidence type="ECO:0000256" key="3">
    <source>
        <dbReference type="PIRSR" id="PIRSR602401-1"/>
    </source>
</evidence>
<keyword evidence="3 4" id="KW-0479">Metal-binding</keyword>
<dbReference type="InterPro" id="IPR002401">
    <property type="entry name" value="Cyt_P450_E_grp-I"/>
</dbReference>
<dbReference type="STRING" id="33097.A0A150GWY0"/>
<dbReference type="PANTHER" id="PTHR24305:SF166">
    <property type="entry name" value="CYTOCHROME P450 12A4, MITOCHONDRIAL-RELATED"/>
    <property type="match status" value="1"/>
</dbReference>
<proteinExistence type="inferred from homology"/>
<name>A0A150GWY0_GONPE</name>
<organism evidence="6 7">
    <name type="scientific">Gonium pectorale</name>
    <name type="common">Green alga</name>
    <dbReference type="NCBI Taxonomy" id="33097"/>
    <lineage>
        <taxon>Eukaryota</taxon>
        <taxon>Viridiplantae</taxon>
        <taxon>Chlorophyta</taxon>
        <taxon>core chlorophytes</taxon>
        <taxon>Chlorophyceae</taxon>
        <taxon>CS clade</taxon>
        <taxon>Chlamydomonadales</taxon>
        <taxon>Volvocaceae</taxon>
        <taxon>Gonium</taxon>
    </lineage>
</organism>
<sequence length="416" mass="45502">MQLHVADPILGHVKYLLRPDYHRVVLEWTRKYGGIFRIRLLTDWTVVVTDPAVAGQVLSNIHGRTANYALVDEVLGGPGKTSMFGTPNEAEWRNVRKATAPAFSMSNVRRYYGGVLSAAAELLTALDAAAAGREDESGVAAEPLLQRLMLRATLEGLFEVPDATALPGFDTLAADVSRLMTESNVQITNPPRALWYRWSPVATLLSRHFAECRRALRRTVVFHTATAARILARPDPPPDCSLLVCRDVAVRVGPYALPAGTVVWPILYGIHVSDANWEEAECFRPERWLEDPRCAFVKSEGATDAAAPGSGPATPTAAGAWEEGGAPAAPRRFMPFGEGPKNCVGQNFGITVVRSVVALLLGRYRWALAPDMLTELRGGVERAAGWPVTVEDTARLTQVAVVTKLRRLQLVPRRRE</sequence>
<dbReference type="OrthoDB" id="1470350at2759"/>
<evidence type="ECO:0000313" key="6">
    <source>
        <dbReference type="EMBL" id="KXZ54188.1"/>
    </source>
</evidence>
<dbReference type="InterPro" id="IPR001128">
    <property type="entry name" value="Cyt_P450"/>
</dbReference>
<feature type="compositionally biased region" description="Low complexity" evidence="5">
    <location>
        <begin position="302"/>
        <end position="324"/>
    </location>
</feature>
<dbReference type="InterPro" id="IPR036396">
    <property type="entry name" value="Cyt_P450_sf"/>
</dbReference>
<evidence type="ECO:0000256" key="1">
    <source>
        <dbReference type="ARBA" id="ARBA00001971"/>
    </source>
</evidence>
<dbReference type="GO" id="GO:0005506">
    <property type="term" value="F:iron ion binding"/>
    <property type="evidence" value="ECO:0007669"/>
    <property type="project" value="InterPro"/>
</dbReference>
<dbReference type="InterPro" id="IPR050121">
    <property type="entry name" value="Cytochrome_P450_monoxygenase"/>
</dbReference>
<evidence type="ECO:0000256" key="5">
    <source>
        <dbReference type="SAM" id="MobiDB-lite"/>
    </source>
</evidence>
<dbReference type="Gene3D" id="1.10.630.10">
    <property type="entry name" value="Cytochrome P450"/>
    <property type="match status" value="2"/>
</dbReference>
<keyword evidence="4" id="KW-0560">Oxidoreductase</keyword>
<dbReference type="PROSITE" id="PS00086">
    <property type="entry name" value="CYTOCHROME_P450"/>
    <property type="match status" value="1"/>
</dbReference>
<evidence type="ECO:0000256" key="2">
    <source>
        <dbReference type="ARBA" id="ARBA00010617"/>
    </source>
</evidence>
<keyword evidence="4" id="KW-0503">Monooxygenase</keyword>
<keyword evidence="7" id="KW-1185">Reference proteome</keyword>
<keyword evidence="3 4" id="KW-0349">Heme</keyword>
<dbReference type="SUPFAM" id="SSF48264">
    <property type="entry name" value="Cytochrome P450"/>
    <property type="match status" value="1"/>
</dbReference>
<dbReference type="Pfam" id="PF00067">
    <property type="entry name" value="p450"/>
    <property type="match status" value="2"/>
</dbReference>
<accession>A0A150GWY0</accession>
<dbReference type="AlphaFoldDB" id="A0A150GWY0"/>
<dbReference type="CDD" id="cd00302">
    <property type="entry name" value="cytochrome_P450"/>
    <property type="match status" value="1"/>
</dbReference>
<comment type="caution">
    <text evidence="6">The sequence shown here is derived from an EMBL/GenBank/DDBJ whole genome shotgun (WGS) entry which is preliminary data.</text>
</comment>